<evidence type="ECO:0000259" key="1">
    <source>
        <dbReference type="Pfam" id="PF14088"/>
    </source>
</evidence>
<feature type="domain" description="DUF4268" evidence="1">
    <location>
        <begin position="175"/>
        <end position="308"/>
    </location>
</feature>
<dbReference type="InterPro" id="IPR025364">
    <property type="entry name" value="DUF4268"/>
</dbReference>
<dbReference type="RefSeq" id="WP_059053664.1">
    <property type="nucleotide sequence ID" value="NZ_LOJF01000001.1"/>
</dbReference>
<dbReference type="EMBL" id="LOJF01000001">
    <property type="protein sequence ID" value="KUH59401.1"/>
    <property type="molecule type" value="Genomic_DNA"/>
</dbReference>
<gene>
    <name evidence="2" type="ORF">AUL39_03540</name>
</gene>
<dbReference type="InterPro" id="IPR011856">
    <property type="entry name" value="tRNA_endonuc-like_dom_sf"/>
</dbReference>
<name>A0A100YXA5_TRASO</name>
<dbReference type="Pfam" id="PF14088">
    <property type="entry name" value="DUF4268"/>
    <property type="match status" value="1"/>
</dbReference>
<organism evidence="2 3">
    <name type="scientific">Tractidigestivibacter scatoligenes</name>
    <name type="common">Olsenella scatoligenes</name>
    <dbReference type="NCBI Taxonomy" id="1299998"/>
    <lineage>
        <taxon>Bacteria</taxon>
        <taxon>Bacillati</taxon>
        <taxon>Actinomycetota</taxon>
        <taxon>Coriobacteriia</taxon>
        <taxon>Coriobacteriales</taxon>
        <taxon>Atopobiaceae</taxon>
        <taxon>Tractidigestivibacter</taxon>
    </lineage>
</organism>
<dbReference type="AlphaFoldDB" id="A0A100YXA5"/>
<dbReference type="Proteomes" id="UP000054078">
    <property type="component" value="Unassembled WGS sequence"/>
</dbReference>
<comment type="caution">
    <text evidence="2">The sequence shown here is derived from an EMBL/GenBank/DDBJ whole genome shotgun (WGS) entry which is preliminary data.</text>
</comment>
<dbReference type="Gene3D" id="3.40.1350.10">
    <property type="match status" value="1"/>
</dbReference>
<accession>A0A100YXA5</accession>
<proteinExistence type="predicted"/>
<sequence length="311" mass="35255">MNKKYNLGKLDEVDLRTVWPHEAHDFTKWLSEDENLNSLGLSVGMELELVETESSVGSFNADILARESGTGRTVIIENQLEETNHDHLGKIITYAAGKGADVVIWVVKHARDEHRKAIEWLNERTDDNLGFFLVEIELLSIGSSLPAPRFNVVEQPNEWARTIKLSEGLNDTERIKLSYWTMYNDIAEKSPEFLKAFRPHKPAAQHWSDLSCGSSAYHIALLINTQRNKIGVEFCVPGDKAIGRKAIENASTFEDRLDLKAEPYEAKKASGLRFFKENCKIKGNEKSWPGYIKQQLGWALAMREVIDELGL</sequence>
<keyword evidence="3" id="KW-1185">Reference proteome</keyword>
<reference evidence="2 3" key="1">
    <citation type="submission" date="2015-12" db="EMBL/GenBank/DDBJ databases">
        <title>Draft Genome Sequence of Olsenella scatoligenes SK9K4T; a Producer of 3-Methylindole- (skatole) and 4-Methylphenol- (p-cresol) Isolated from Pig Feces.</title>
        <authorList>
            <person name="Li X."/>
            <person name="Borg B."/>
            <person name="Canibe N."/>
        </authorList>
    </citation>
    <scope>NUCLEOTIDE SEQUENCE [LARGE SCALE GENOMIC DNA]</scope>
    <source>
        <strain evidence="2 3">SK9K4</strain>
    </source>
</reference>
<dbReference type="STRING" id="1299998.AUL39_03540"/>
<protein>
    <recommendedName>
        <fullName evidence="1">DUF4268 domain-containing protein</fullName>
    </recommendedName>
</protein>
<dbReference type="GO" id="GO:0003676">
    <property type="term" value="F:nucleic acid binding"/>
    <property type="evidence" value="ECO:0007669"/>
    <property type="project" value="InterPro"/>
</dbReference>
<evidence type="ECO:0000313" key="3">
    <source>
        <dbReference type="Proteomes" id="UP000054078"/>
    </source>
</evidence>
<evidence type="ECO:0000313" key="2">
    <source>
        <dbReference type="EMBL" id="KUH59401.1"/>
    </source>
</evidence>
<dbReference type="OrthoDB" id="570199at2"/>